<evidence type="ECO:0000256" key="2">
    <source>
        <dbReference type="ARBA" id="ARBA00022485"/>
    </source>
</evidence>
<organism evidence="8 9">
    <name type="scientific">Hypnocyclicus thermotrophus</name>
    <dbReference type="NCBI Taxonomy" id="1627895"/>
    <lineage>
        <taxon>Bacteria</taxon>
        <taxon>Fusobacteriati</taxon>
        <taxon>Fusobacteriota</taxon>
        <taxon>Fusobacteriia</taxon>
        <taxon>Fusobacteriales</taxon>
        <taxon>Fusobacteriaceae</taxon>
        <taxon>Hypnocyclicus</taxon>
    </lineage>
</organism>
<keyword evidence="9" id="KW-1185">Reference proteome</keyword>
<dbReference type="PANTHER" id="PTHR43583">
    <property type="entry name" value="2-IMINOACETATE SYNTHASE"/>
    <property type="match status" value="1"/>
</dbReference>
<dbReference type="InterPro" id="IPR013785">
    <property type="entry name" value="Aldolase_TIM"/>
</dbReference>
<comment type="caution">
    <text evidence="8">The sequence shown here is derived from an EMBL/GenBank/DDBJ whole genome shotgun (WGS) entry which is preliminary data.</text>
</comment>
<dbReference type="GO" id="GO:0051539">
    <property type="term" value="F:4 iron, 4 sulfur cluster binding"/>
    <property type="evidence" value="ECO:0007669"/>
    <property type="project" value="UniProtKB-KW"/>
</dbReference>
<keyword evidence="4" id="KW-0479">Metal-binding</keyword>
<dbReference type="GO" id="GO:0044272">
    <property type="term" value="P:sulfur compound biosynthetic process"/>
    <property type="evidence" value="ECO:0007669"/>
    <property type="project" value="UniProtKB-ARBA"/>
</dbReference>
<dbReference type="Pfam" id="PF06968">
    <property type="entry name" value="BATS"/>
    <property type="match status" value="1"/>
</dbReference>
<protein>
    <submittedName>
        <fullName evidence="8">Iron-only hydrogenase maturation protein HydG</fullName>
    </submittedName>
</protein>
<evidence type="ECO:0000256" key="4">
    <source>
        <dbReference type="ARBA" id="ARBA00022723"/>
    </source>
</evidence>
<dbReference type="SFLD" id="SFLDG01060">
    <property type="entry name" value="BATS_domain_containing"/>
    <property type="match status" value="1"/>
</dbReference>
<evidence type="ECO:0000313" key="8">
    <source>
        <dbReference type="EMBL" id="TDT71856.1"/>
    </source>
</evidence>
<dbReference type="SFLD" id="SFLDS00029">
    <property type="entry name" value="Radical_SAM"/>
    <property type="match status" value="1"/>
</dbReference>
<dbReference type="Pfam" id="PF04055">
    <property type="entry name" value="Radical_SAM"/>
    <property type="match status" value="1"/>
</dbReference>
<dbReference type="GO" id="GO:0046872">
    <property type="term" value="F:metal ion binding"/>
    <property type="evidence" value="ECO:0007669"/>
    <property type="project" value="UniProtKB-KW"/>
</dbReference>
<dbReference type="PROSITE" id="PS51918">
    <property type="entry name" value="RADICAL_SAM"/>
    <property type="match status" value="1"/>
</dbReference>
<keyword evidence="6" id="KW-0411">Iron-sulfur</keyword>
<evidence type="ECO:0000256" key="1">
    <source>
        <dbReference type="ARBA" id="ARBA00001966"/>
    </source>
</evidence>
<gene>
    <name evidence="8" type="ORF">EV215_0548</name>
</gene>
<evidence type="ECO:0000256" key="5">
    <source>
        <dbReference type="ARBA" id="ARBA00023004"/>
    </source>
</evidence>
<dbReference type="GO" id="GO:0003824">
    <property type="term" value="F:catalytic activity"/>
    <property type="evidence" value="ECO:0007669"/>
    <property type="project" value="InterPro"/>
</dbReference>
<dbReference type="SFLD" id="SFLDF00319">
    <property type="entry name" value="Fe_hydrogenase_maturase_(HydG"/>
    <property type="match status" value="1"/>
</dbReference>
<dbReference type="InterPro" id="IPR007197">
    <property type="entry name" value="rSAM"/>
</dbReference>
<dbReference type="Gene3D" id="3.20.20.70">
    <property type="entry name" value="Aldolase class I"/>
    <property type="match status" value="1"/>
</dbReference>
<keyword evidence="2" id="KW-0004">4Fe-4S</keyword>
<evidence type="ECO:0000313" key="9">
    <source>
        <dbReference type="Proteomes" id="UP000294678"/>
    </source>
</evidence>
<reference evidence="8 9" key="1">
    <citation type="submission" date="2019-03" db="EMBL/GenBank/DDBJ databases">
        <title>Genomic Encyclopedia of Type Strains, Phase IV (KMG-IV): sequencing the most valuable type-strain genomes for metagenomic binning, comparative biology and taxonomic classification.</title>
        <authorList>
            <person name="Goeker M."/>
        </authorList>
    </citation>
    <scope>NUCLEOTIDE SEQUENCE [LARGE SCALE GENOMIC DNA]</scope>
    <source>
        <strain evidence="8 9">DSM 100055</strain>
    </source>
</reference>
<dbReference type="SFLD" id="SFLDG01081">
    <property type="entry name" value="cleavage_of_the_Ca-Cb_bond_in"/>
    <property type="match status" value="1"/>
</dbReference>
<dbReference type="SUPFAM" id="SSF102114">
    <property type="entry name" value="Radical SAM enzymes"/>
    <property type="match status" value="1"/>
</dbReference>
<dbReference type="PANTHER" id="PTHR43583:SF2">
    <property type="entry name" value="THIAZOLE BIOSYNTHESIS PROTEIN"/>
    <property type="match status" value="1"/>
</dbReference>
<dbReference type="InterPro" id="IPR034428">
    <property type="entry name" value="ThiH/NoCL/HydG-like"/>
</dbReference>
<dbReference type="InterPro" id="IPR024007">
    <property type="entry name" value="FeFe-hyd_mat_HydG"/>
</dbReference>
<dbReference type="GO" id="GO:0042364">
    <property type="term" value="P:water-soluble vitamin biosynthetic process"/>
    <property type="evidence" value="ECO:0007669"/>
    <property type="project" value="UniProtKB-ARBA"/>
</dbReference>
<dbReference type="Proteomes" id="UP000294678">
    <property type="component" value="Unassembled WGS sequence"/>
</dbReference>
<dbReference type="CDD" id="cd01335">
    <property type="entry name" value="Radical_SAM"/>
    <property type="match status" value="1"/>
</dbReference>
<name>A0AA46E021_9FUSO</name>
<dbReference type="EMBL" id="SOBG01000002">
    <property type="protein sequence ID" value="TDT71856.1"/>
    <property type="molecule type" value="Genomic_DNA"/>
</dbReference>
<evidence type="ECO:0000256" key="3">
    <source>
        <dbReference type="ARBA" id="ARBA00022691"/>
    </source>
</evidence>
<dbReference type="SMART" id="SM00876">
    <property type="entry name" value="BATS"/>
    <property type="match status" value="1"/>
</dbReference>
<keyword evidence="5" id="KW-0408">Iron</keyword>
<dbReference type="AlphaFoldDB" id="A0AA46E021"/>
<keyword evidence="3" id="KW-0949">S-adenosyl-L-methionine</keyword>
<accession>A0AA46E021</accession>
<proteinExistence type="predicted"/>
<evidence type="ECO:0000259" key="7">
    <source>
        <dbReference type="PROSITE" id="PS51918"/>
    </source>
</evidence>
<dbReference type="NCBIfam" id="TIGR03955">
    <property type="entry name" value="rSAM_HydG"/>
    <property type="match status" value="1"/>
</dbReference>
<dbReference type="RefSeq" id="WP_134112451.1">
    <property type="nucleotide sequence ID" value="NZ_SOBG01000002.1"/>
</dbReference>
<feature type="domain" description="Radical SAM core" evidence="7">
    <location>
        <begin position="85"/>
        <end position="315"/>
    </location>
</feature>
<evidence type="ECO:0000256" key="6">
    <source>
        <dbReference type="ARBA" id="ARBA00023014"/>
    </source>
</evidence>
<sequence length="477" mass="55065">MNKELLGTTWQEEVKAESFVNEELLETLLLETKNPSEEEFNAVMERAKHQERLTLKEVAILLNTEDKDKIQEIFHLAKSIKERVYGNRVVLFAPLYLGNKCTNLCTYCGFKATNQDTLRKTLSLEEERKEIEALIDEGHKRLILVYGTHPDYKADYIAETVKLAYSIKNGNGEIRRVNINAAPQTIEDYKLIKDAGIGTYQIFQETYHQETYKKVHIAGEKSNFKWRLFGLSRAMEAGLDDVGIGALFGLYNWKFEVLGLMQHVEHLEKEYNVGPHTISFPRLKEANGLLKNEKYLVNDDELKRIIAILRLAVPYTGLILTAREEPELRRECMELGVSQIDAGTQIELQGYSKHKREQDLKKEQFKIGDSRSLDEVMRELMQGGFTPSFCTACYRLGRTGEHFMEFSKPGFIHNFCTPNAVLTLAEYLEDYASEETKKIGYELIEKEIDKSNVKEDIKVTLKEKLEKVKIGQRDLYY</sequence>
<dbReference type="InterPro" id="IPR010722">
    <property type="entry name" value="BATS_dom"/>
</dbReference>
<dbReference type="InterPro" id="IPR058240">
    <property type="entry name" value="rSAM_sf"/>
</dbReference>
<comment type="cofactor">
    <cofactor evidence="1">
        <name>[4Fe-4S] cluster</name>
        <dbReference type="ChEBI" id="CHEBI:49883"/>
    </cofactor>
</comment>